<dbReference type="Proteomes" id="UP000446866">
    <property type="component" value="Unassembled WGS sequence"/>
</dbReference>
<dbReference type="Pfam" id="PF07883">
    <property type="entry name" value="Cupin_2"/>
    <property type="match status" value="1"/>
</dbReference>
<dbReference type="GO" id="GO:0003677">
    <property type="term" value="F:DNA binding"/>
    <property type="evidence" value="ECO:0007669"/>
    <property type="project" value="UniProtKB-KW"/>
</dbReference>
<dbReference type="GO" id="GO:0003700">
    <property type="term" value="F:DNA-binding transcription factor activity"/>
    <property type="evidence" value="ECO:0007669"/>
    <property type="project" value="TreeGrafter"/>
</dbReference>
<reference evidence="3 4" key="1">
    <citation type="submission" date="2018-08" db="EMBL/GenBank/DDBJ databases">
        <title>Murine metabolic-syndrome-specific gut microbial biobank.</title>
        <authorList>
            <person name="Liu C."/>
        </authorList>
    </citation>
    <scope>NUCLEOTIDE SEQUENCE [LARGE SCALE GENOMIC DNA]</scope>
    <source>
        <strain evidence="3 4">28</strain>
    </source>
</reference>
<dbReference type="AlphaFoldDB" id="A0A845QLX9"/>
<dbReference type="SMART" id="SM00530">
    <property type="entry name" value="HTH_XRE"/>
    <property type="match status" value="1"/>
</dbReference>
<dbReference type="CDD" id="cd02209">
    <property type="entry name" value="cupin_XRE_C"/>
    <property type="match status" value="1"/>
</dbReference>
<organism evidence="3 4">
    <name type="scientific">Anaerotruncus colihominis</name>
    <dbReference type="NCBI Taxonomy" id="169435"/>
    <lineage>
        <taxon>Bacteria</taxon>
        <taxon>Bacillati</taxon>
        <taxon>Bacillota</taxon>
        <taxon>Clostridia</taxon>
        <taxon>Eubacteriales</taxon>
        <taxon>Oscillospiraceae</taxon>
        <taxon>Anaerotruncus</taxon>
    </lineage>
</organism>
<dbReference type="PROSITE" id="PS50943">
    <property type="entry name" value="HTH_CROC1"/>
    <property type="match status" value="1"/>
</dbReference>
<evidence type="ECO:0000313" key="4">
    <source>
        <dbReference type="Proteomes" id="UP000446866"/>
    </source>
</evidence>
<dbReference type="InterPro" id="IPR010982">
    <property type="entry name" value="Lambda_DNA-bd_dom_sf"/>
</dbReference>
<dbReference type="CDD" id="cd00093">
    <property type="entry name" value="HTH_XRE"/>
    <property type="match status" value="1"/>
</dbReference>
<proteinExistence type="predicted"/>
<keyword evidence="1" id="KW-0238">DNA-binding</keyword>
<dbReference type="SUPFAM" id="SSF47413">
    <property type="entry name" value="lambda repressor-like DNA-binding domains"/>
    <property type="match status" value="1"/>
</dbReference>
<dbReference type="SUPFAM" id="SSF51182">
    <property type="entry name" value="RmlC-like cupins"/>
    <property type="match status" value="1"/>
</dbReference>
<dbReference type="Gene3D" id="2.60.120.10">
    <property type="entry name" value="Jelly Rolls"/>
    <property type="match status" value="1"/>
</dbReference>
<dbReference type="EMBL" id="QXWK01000019">
    <property type="protein sequence ID" value="NBH62071.1"/>
    <property type="molecule type" value="Genomic_DNA"/>
</dbReference>
<dbReference type="InterPro" id="IPR050807">
    <property type="entry name" value="TransReg_Diox_bact_type"/>
</dbReference>
<gene>
    <name evidence="3" type="ORF">D0435_10450</name>
</gene>
<dbReference type="InterPro" id="IPR013096">
    <property type="entry name" value="Cupin_2"/>
</dbReference>
<accession>A0A845QLX9</accession>
<dbReference type="Pfam" id="PF01381">
    <property type="entry name" value="HTH_3"/>
    <property type="match status" value="1"/>
</dbReference>
<dbReference type="Gene3D" id="1.10.260.40">
    <property type="entry name" value="lambda repressor-like DNA-binding domains"/>
    <property type="match status" value="1"/>
</dbReference>
<dbReference type="InterPro" id="IPR011051">
    <property type="entry name" value="RmlC_Cupin_sf"/>
</dbReference>
<name>A0A845QLX9_9FIRM</name>
<protein>
    <submittedName>
        <fullName evidence="3">XRE family transcriptional regulator</fullName>
    </submittedName>
</protein>
<sequence length="190" mass="21825">MSTNIGEYVKKIRTEQNLTLKELSEKSGLSVSFLSQFERGISTISVDALLELAEALSIDSREIIMESLATSQPKDDYVLRSYSRHTPQISAKNQIQTDLSAFGYDKKMLARMYTLLPGESEEKVLPVTHEGEEFIYVLEGILTLEIDNVRYDLHPEDTAHFPSTKKHMWYNETSRNVKFILVNYPYHAKK</sequence>
<dbReference type="RefSeq" id="WP_160202358.1">
    <property type="nucleotide sequence ID" value="NZ_QXWK01000019.1"/>
</dbReference>
<keyword evidence="4" id="KW-1185">Reference proteome</keyword>
<dbReference type="PANTHER" id="PTHR46797">
    <property type="entry name" value="HTH-TYPE TRANSCRIPTIONAL REGULATOR"/>
    <property type="match status" value="1"/>
</dbReference>
<dbReference type="InterPro" id="IPR014710">
    <property type="entry name" value="RmlC-like_jellyroll"/>
</dbReference>
<dbReference type="GO" id="GO:0005829">
    <property type="term" value="C:cytosol"/>
    <property type="evidence" value="ECO:0007669"/>
    <property type="project" value="TreeGrafter"/>
</dbReference>
<comment type="caution">
    <text evidence="3">The sequence shown here is derived from an EMBL/GenBank/DDBJ whole genome shotgun (WGS) entry which is preliminary data.</text>
</comment>
<evidence type="ECO:0000313" key="3">
    <source>
        <dbReference type="EMBL" id="NBH62071.1"/>
    </source>
</evidence>
<dbReference type="PANTHER" id="PTHR46797:SF25">
    <property type="entry name" value="TRANSCRIPTIONAL REGULATOR"/>
    <property type="match status" value="1"/>
</dbReference>
<evidence type="ECO:0000259" key="2">
    <source>
        <dbReference type="PROSITE" id="PS50943"/>
    </source>
</evidence>
<dbReference type="InterPro" id="IPR001387">
    <property type="entry name" value="Cro/C1-type_HTH"/>
</dbReference>
<feature type="domain" description="HTH cro/C1-type" evidence="2">
    <location>
        <begin position="9"/>
        <end position="63"/>
    </location>
</feature>
<evidence type="ECO:0000256" key="1">
    <source>
        <dbReference type="ARBA" id="ARBA00023125"/>
    </source>
</evidence>